<evidence type="ECO:0000313" key="2">
    <source>
        <dbReference type="Proteomes" id="UP000319949"/>
    </source>
</evidence>
<accession>A0A560CVW8</accession>
<dbReference type="Proteomes" id="UP000319949">
    <property type="component" value="Unassembled WGS sequence"/>
</dbReference>
<comment type="caution">
    <text evidence="1">The sequence shown here is derived from an EMBL/GenBank/DDBJ whole genome shotgun (WGS) entry which is preliminary data.</text>
</comment>
<name>A0A560CVW8_9BRAD</name>
<dbReference type="EMBL" id="VITK01000022">
    <property type="protein sequence ID" value="TWA88994.1"/>
    <property type="molecule type" value="Genomic_DNA"/>
</dbReference>
<gene>
    <name evidence="1" type="ORF">FBZ96_12210</name>
</gene>
<dbReference type="OrthoDB" id="8452347at2"/>
<organism evidence="1 2">
    <name type="scientific">Bradyrhizobium stylosanthis</name>
    <dbReference type="NCBI Taxonomy" id="1803665"/>
    <lineage>
        <taxon>Bacteria</taxon>
        <taxon>Pseudomonadati</taxon>
        <taxon>Pseudomonadota</taxon>
        <taxon>Alphaproteobacteria</taxon>
        <taxon>Hyphomicrobiales</taxon>
        <taxon>Nitrobacteraceae</taxon>
        <taxon>Bradyrhizobium</taxon>
    </lineage>
</organism>
<sequence>MPHDLSDAILPHLAHYAVGMVLRELGEESRVLGSGTLVSIEGRRGILTCGHVAERYERLPEIGLVRFAGTATKRQQRILSLGDTKTMIVQSSNSFEDGKEVLDLAFTALPPEIASSLEAQGLFLSLETNRAKMEEWASTREKSIDAVLGLVEEFSTPSFKEGREFISPMRGVLHSGHVTARENGLLTLKAMEYNRPQLPKCFGGMSGGGLWRIYYDESEDDPSIAAAMLCGVVSWQIDDTNLACQGWDRIDQGLVPAVRQNLPL</sequence>
<evidence type="ECO:0000313" key="1">
    <source>
        <dbReference type="EMBL" id="TWA88994.1"/>
    </source>
</evidence>
<dbReference type="RefSeq" id="WP_145670318.1">
    <property type="nucleotide sequence ID" value="NZ_VITK01000022.1"/>
</dbReference>
<dbReference type="AlphaFoldDB" id="A0A560CVW8"/>
<keyword evidence="2" id="KW-1185">Reference proteome</keyword>
<evidence type="ECO:0008006" key="3">
    <source>
        <dbReference type="Google" id="ProtNLM"/>
    </source>
</evidence>
<protein>
    <recommendedName>
        <fullName evidence="3">Trypsin-like peptidase</fullName>
    </recommendedName>
</protein>
<reference evidence="1 2" key="1">
    <citation type="submission" date="2019-06" db="EMBL/GenBank/DDBJ databases">
        <title>Genomic Encyclopedia of Type Strains, Phase IV (KMG-V): Genome sequencing to study the core and pangenomes of soil and plant-associated prokaryotes.</title>
        <authorList>
            <person name="Whitman W."/>
        </authorList>
    </citation>
    <scope>NUCLEOTIDE SEQUENCE [LARGE SCALE GENOMIC DNA]</scope>
    <source>
        <strain evidence="1 2">BR 510</strain>
    </source>
</reference>
<proteinExistence type="predicted"/>